<feature type="domain" description="Flagellar hook protein FlgE/F/G-like D1" evidence="5">
    <location>
        <begin position="113"/>
        <end position="174"/>
    </location>
</feature>
<dbReference type="InterPro" id="IPR053967">
    <property type="entry name" value="LlgE_F_G-like_D1"/>
</dbReference>
<dbReference type="InterPro" id="IPR019776">
    <property type="entry name" value="Flagellar_basal_body_rod_CS"/>
</dbReference>
<reference evidence="6" key="1">
    <citation type="journal article" date="2014" name="Int. J. Syst. Evol. Microbiol.">
        <title>Complete genome sequence of Corynebacterium casei LMG S-19264T (=DSM 44701T), isolated from a smear-ripened cheese.</title>
        <authorList>
            <consortium name="US DOE Joint Genome Institute (JGI-PGF)"/>
            <person name="Walter F."/>
            <person name="Albersmeier A."/>
            <person name="Kalinowski J."/>
            <person name="Ruckert C."/>
        </authorList>
    </citation>
    <scope>NUCLEOTIDE SEQUENCE</scope>
    <source>
        <strain evidence="6">CGMCC 1.15454</strain>
    </source>
</reference>
<evidence type="ECO:0000256" key="2">
    <source>
        <dbReference type="RuleBase" id="RU362116"/>
    </source>
</evidence>
<comment type="subcellular location">
    <subcellularLocation>
        <location evidence="2">Bacterial flagellum basal body</location>
    </subcellularLocation>
</comment>
<dbReference type="InterPro" id="IPR001444">
    <property type="entry name" value="Flag_bb_rod_N"/>
</dbReference>
<comment type="similarity">
    <text evidence="1 2">Belongs to the flagella basal body rod proteins family.</text>
</comment>
<dbReference type="AlphaFoldDB" id="A0A9W5TZC3"/>
<feature type="domain" description="Flagellar basal body rod protein N-terminal" evidence="3">
    <location>
        <begin position="5"/>
        <end position="35"/>
    </location>
</feature>
<dbReference type="EMBL" id="BMJD01000030">
    <property type="protein sequence ID" value="GGB52156.1"/>
    <property type="molecule type" value="Genomic_DNA"/>
</dbReference>
<keyword evidence="6" id="KW-0969">Cilium</keyword>
<dbReference type="Pfam" id="PF00460">
    <property type="entry name" value="Flg_bb_rod"/>
    <property type="match status" value="1"/>
</dbReference>
<dbReference type="GO" id="GO:0009425">
    <property type="term" value="C:bacterial-type flagellum basal body"/>
    <property type="evidence" value="ECO:0007669"/>
    <property type="project" value="UniProtKB-SubCell"/>
</dbReference>
<gene>
    <name evidence="6" type="primary">flhO</name>
    <name evidence="6" type="ORF">GCM10011409_32180</name>
</gene>
<keyword evidence="2" id="KW-0975">Bacterial flagellum</keyword>
<feature type="domain" description="Flagellar basal-body/hook protein C-terminal" evidence="4">
    <location>
        <begin position="217"/>
        <end position="261"/>
    </location>
</feature>
<dbReference type="NCBIfam" id="TIGR03506">
    <property type="entry name" value="FlgEFG_subfam"/>
    <property type="match status" value="1"/>
</dbReference>
<dbReference type="GO" id="GO:0071978">
    <property type="term" value="P:bacterial-type flagellum-dependent swarming motility"/>
    <property type="evidence" value="ECO:0007669"/>
    <property type="project" value="TreeGrafter"/>
</dbReference>
<reference evidence="6" key="2">
    <citation type="submission" date="2020-09" db="EMBL/GenBank/DDBJ databases">
        <authorList>
            <person name="Sun Q."/>
            <person name="Zhou Y."/>
        </authorList>
    </citation>
    <scope>NUCLEOTIDE SEQUENCE</scope>
    <source>
        <strain evidence="6">CGMCC 1.15454</strain>
    </source>
</reference>
<keyword evidence="6" id="KW-0966">Cell projection</keyword>
<dbReference type="PANTHER" id="PTHR30435">
    <property type="entry name" value="FLAGELLAR PROTEIN"/>
    <property type="match status" value="1"/>
</dbReference>
<dbReference type="InterPro" id="IPR010930">
    <property type="entry name" value="Flg_bb/hook_C_dom"/>
</dbReference>
<dbReference type="Pfam" id="PF06429">
    <property type="entry name" value="Flg_bbr_C"/>
    <property type="match status" value="1"/>
</dbReference>
<evidence type="ECO:0000259" key="4">
    <source>
        <dbReference type="Pfam" id="PF06429"/>
    </source>
</evidence>
<protein>
    <submittedName>
        <fullName evidence="6">Flagellar hook-basal body complex protein FlhO</fullName>
    </submittedName>
</protein>
<evidence type="ECO:0000313" key="6">
    <source>
        <dbReference type="EMBL" id="GGB52156.1"/>
    </source>
</evidence>
<comment type="caution">
    <text evidence="6">The sequence shown here is derived from an EMBL/GenBank/DDBJ whole genome shotgun (WGS) entry which is preliminary data.</text>
</comment>
<dbReference type="PROSITE" id="PS00588">
    <property type="entry name" value="FLAGELLA_BB_ROD"/>
    <property type="match status" value="1"/>
</dbReference>
<name>A0A9W5TZC3_9BACI</name>
<evidence type="ECO:0000259" key="3">
    <source>
        <dbReference type="Pfam" id="PF00460"/>
    </source>
</evidence>
<keyword evidence="6" id="KW-0282">Flagellum</keyword>
<dbReference type="InterPro" id="IPR020013">
    <property type="entry name" value="Flagellar_FlgE/F/G"/>
</dbReference>
<keyword evidence="7" id="KW-1185">Reference proteome</keyword>
<accession>A0A9W5TZC3</accession>
<evidence type="ECO:0000256" key="1">
    <source>
        <dbReference type="ARBA" id="ARBA00009677"/>
    </source>
</evidence>
<evidence type="ECO:0000313" key="7">
    <source>
        <dbReference type="Proteomes" id="UP000621492"/>
    </source>
</evidence>
<sequence length="267" mass="28755">MLRGFYTAASGMIAQQRRQEALSNNIANANTPGYKADQPTLRAFPELLIQQMGAKSIPTTKGLNLPTQNPLGSLNTGVYVQETVPNYAQGDIRETGISTDVALINGELPDETGSLFFTVQNEAGEQRYTRNGNFTVDGQGFLVTNQGYYVLDQAGNPIQTNGMDFDVTDNGVIQIGGQTAPLGIAYAANADELEKEGNGLFNGEAGAVPAGATFNVKQGFLERSNVDALQAMTQMMESYRSFETNQRVLKAYDESMSKAVNEIGRLG</sequence>
<proteinExistence type="inferred from homology"/>
<dbReference type="SUPFAM" id="SSF117143">
    <property type="entry name" value="Flagellar hook protein flgE"/>
    <property type="match status" value="1"/>
</dbReference>
<dbReference type="Pfam" id="PF22692">
    <property type="entry name" value="LlgE_F_G_D1"/>
    <property type="match status" value="1"/>
</dbReference>
<dbReference type="InterPro" id="IPR037925">
    <property type="entry name" value="FlgE/F/G-like"/>
</dbReference>
<organism evidence="6 7">
    <name type="scientific">Lentibacillus populi</name>
    <dbReference type="NCBI Taxonomy" id="1827502"/>
    <lineage>
        <taxon>Bacteria</taxon>
        <taxon>Bacillati</taxon>
        <taxon>Bacillota</taxon>
        <taxon>Bacilli</taxon>
        <taxon>Bacillales</taxon>
        <taxon>Bacillaceae</taxon>
        <taxon>Lentibacillus</taxon>
    </lineage>
</organism>
<dbReference type="PANTHER" id="PTHR30435:SF19">
    <property type="entry name" value="FLAGELLAR BASAL-BODY ROD PROTEIN FLGG"/>
    <property type="match status" value="1"/>
</dbReference>
<dbReference type="Proteomes" id="UP000621492">
    <property type="component" value="Unassembled WGS sequence"/>
</dbReference>
<evidence type="ECO:0000259" key="5">
    <source>
        <dbReference type="Pfam" id="PF22692"/>
    </source>
</evidence>
<dbReference type="RefSeq" id="WP_188725494.1">
    <property type="nucleotide sequence ID" value="NZ_BMJD01000030.1"/>
</dbReference>